<dbReference type="InterPro" id="IPR017441">
    <property type="entry name" value="Protein_kinase_ATP_BS"/>
</dbReference>
<accession>A0A8J3XR99</accession>
<evidence type="ECO:0000256" key="3">
    <source>
        <dbReference type="ARBA" id="ARBA00022777"/>
    </source>
</evidence>
<dbReference type="Proteomes" id="UP000644610">
    <property type="component" value="Unassembled WGS sequence"/>
</dbReference>
<evidence type="ECO:0000256" key="5">
    <source>
        <dbReference type="ARBA" id="ARBA00038035"/>
    </source>
</evidence>
<feature type="binding site" evidence="10">
    <location>
        <position position="37"/>
    </location>
    <ligand>
        <name>ATP</name>
        <dbReference type="ChEBI" id="CHEBI:30616"/>
    </ligand>
</feature>
<dbReference type="SUPFAM" id="SSF56112">
    <property type="entry name" value="Protein kinase-like (PK-like)"/>
    <property type="match status" value="1"/>
</dbReference>
<evidence type="ECO:0000313" key="14">
    <source>
        <dbReference type="Proteomes" id="UP000644610"/>
    </source>
</evidence>
<proteinExistence type="inferred from homology"/>
<keyword evidence="14" id="KW-1185">Reference proteome</keyword>
<sequence>MHLKLKQEWILGERIGGGGFGQVYAAMSATGETAVAKLVPMAPGAERELLFVELTGVRNVVPVIDSGQTDNAWVIIMPRAQKSLRQHLNETNGPLGIADTVAILSDIAVTLADLDGKVVHRDLKPENVLLLNGRWCLADFGISRYAEATTAPDTRKYALSPPYAGPERWRNERATITTDIYSLGVIAYELLSGMLPFTGSDMYDFREQHLHDDPAHLSSVPAPLGALIEECLYKAAEARPSPSNVVARLARITEKAPSTGLAKLEEANRAEAIRRAELGRRESEFRSEAERRTALADAAMKSLARIADALKEAISEAAPSAKVRAKRGGGWGIRLNQAELEFASAVITSPNPWGSWTPPSFDVVANTTIGIRFPVDRYGYEGRSHSLWYCDAQSKGQYQWHETAFMVSPFIAKRGRQDPFMMDPGEESAKALGNGMAEWQVAWPFTPLIVGDVDEFINRWAGWFADAAQGQLGHPSTMPERSPQGSWRQR</sequence>
<evidence type="ECO:0000259" key="12">
    <source>
        <dbReference type="PROSITE" id="PS50011"/>
    </source>
</evidence>
<organism evidence="13 14">
    <name type="scientific">Planotetraspora silvatica</name>
    <dbReference type="NCBI Taxonomy" id="234614"/>
    <lineage>
        <taxon>Bacteria</taxon>
        <taxon>Bacillati</taxon>
        <taxon>Actinomycetota</taxon>
        <taxon>Actinomycetes</taxon>
        <taxon>Streptosporangiales</taxon>
        <taxon>Streptosporangiaceae</taxon>
        <taxon>Planotetraspora</taxon>
    </lineage>
</organism>
<feature type="domain" description="Protein kinase" evidence="12">
    <location>
        <begin position="9"/>
        <end position="252"/>
    </location>
</feature>
<feature type="region of interest" description="Disordered" evidence="11">
    <location>
        <begin position="471"/>
        <end position="490"/>
    </location>
</feature>
<dbReference type="PANTHER" id="PTHR48013">
    <property type="entry name" value="DUAL SPECIFICITY MITOGEN-ACTIVATED PROTEIN KINASE KINASE 5-RELATED"/>
    <property type="match status" value="1"/>
</dbReference>
<evidence type="ECO:0000256" key="9">
    <source>
        <dbReference type="ARBA" id="ARBA00051693"/>
    </source>
</evidence>
<comment type="caution">
    <text evidence="13">The sequence shown here is derived from an EMBL/GenBank/DDBJ whole genome shotgun (WGS) entry which is preliminary data.</text>
</comment>
<evidence type="ECO:0000256" key="2">
    <source>
        <dbReference type="ARBA" id="ARBA00022741"/>
    </source>
</evidence>
<keyword evidence="3" id="KW-0418">Kinase</keyword>
<dbReference type="InterPro" id="IPR008271">
    <property type="entry name" value="Ser/Thr_kinase_AS"/>
</dbReference>
<evidence type="ECO:0000256" key="8">
    <source>
        <dbReference type="ARBA" id="ARBA00049299"/>
    </source>
</evidence>
<dbReference type="EMBL" id="BOOQ01000047">
    <property type="protein sequence ID" value="GII49985.1"/>
    <property type="molecule type" value="Genomic_DNA"/>
</dbReference>
<name>A0A8J3XR99_9ACTN</name>
<evidence type="ECO:0000256" key="6">
    <source>
        <dbReference type="ARBA" id="ARBA00038999"/>
    </source>
</evidence>
<reference evidence="13" key="1">
    <citation type="submission" date="2021-01" db="EMBL/GenBank/DDBJ databases">
        <title>Whole genome shotgun sequence of Planotetraspora silvatica NBRC 100141.</title>
        <authorList>
            <person name="Komaki H."/>
            <person name="Tamura T."/>
        </authorList>
    </citation>
    <scope>NUCLEOTIDE SEQUENCE</scope>
    <source>
        <strain evidence="13">NBRC 100141</strain>
    </source>
</reference>
<dbReference type="PROSITE" id="PS50011">
    <property type="entry name" value="PROTEIN_KINASE_DOM"/>
    <property type="match status" value="1"/>
</dbReference>
<evidence type="ECO:0000256" key="10">
    <source>
        <dbReference type="PROSITE-ProRule" id="PRU10141"/>
    </source>
</evidence>
<evidence type="ECO:0000256" key="1">
    <source>
        <dbReference type="ARBA" id="ARBA00022679"/>
    </source>
</evidence>
<dbReference type="EC" id="2.7.12.2" evidence="6"/>
<comment type="catalytic activity">
    <reaction evidence="7">
        <text>L-seryl-[protein] + ATP = O-phospho-L-seryl-[protein] + ADP + H(+)</text>
        <dbReference type="Rhea" id="RHEA:17989"/>
        <dbReference type="Rhea" id="RHEA-COMP:9863"/>
        <dbReference type="Rhea" id="RHEA-COMP:11604"/>
        <dbReference type="ChEBI" id="CHEBI:15378"/>
        <dbReference type="ChEBI" id="CHEBI:29999"/>
        <dbReference type="ChEBI" id="CHEBI:30616"/>
        <dbReference type="ChEBI" id="CHEBI:83421"/>
        <dbReference type="ChEBI" id="CHEBI:456216"/>
        <dbReference type="EC" id="2.7.12.2"/>
    </reaction>
</comment>
<dbReference type="PROSITE" id="PS00108">
    <property type="entry name" value="PROTEIN_KINASE_ST"/>
    <property type="match status" value="1"/>
</dbReference>
<dbReference type="Pfam" id="PF00069">
    <property type="entry name" value="Pkinase"/>
    <property type="match status" value="1"/>
</dbReference>
<dbReference type="Gene3D" id="1.10.510.10">
    <property type="entry name" value="Transferase(Phosphotransferase) domain 1"/>
    <property type="match status" value="1"/>
</dbReference>
<keyword evidence="2 10" id="KW-0547">Nucleotide-binding</keyword>
<dbReference type="CDD" id="cd14014">
    <property type="entry name" value="STKc_PknB_like"/>
    <property type="match status" value="1"/>
</dbReference>
<evidence type="ECO:0000256" key="11">
    <source>
        <dbReference type="SAM" id="MobiDB-lite"/>
    </source>
</evidence>
<dbReference type="SMART" id="SM00220">
    <property type="entry name" value="S_TKc"/>
    <property type="match status" value="1"/>
</dbReference>
<protein>
    <recommendedName>
        <fullName evidence="6">mitogen-activated protein kinase kinase</fullName>
        <ecNumber evidence="6">2.7.12.2</ecNumber>
    </recommendedName>
</protein>
<keyword evidence="4 10" id="KW-0067">ATP-binding</keyword>
<dbReference type="PANTHER" id="PTHR48013:SF9">
    <property type="entry name" value="DUAL SPECIFICITY MITOGEN-ACTIVATED PROTEIN KINASE KINASE 5"/>
    <property type="match status" value="1"/>
</dbReference>
<evidence type="ECO:0000256" key="7">
    <source>
        <dbReference type="ARBA" id="ARBA00049014"/>
    </source>
</evidence>
<gene>
    <name evidence="13" type="ORF">Psi02_64090</name>
</gene>
<evidence type="ECO:0000313" key="13">
    <source>
        <dbReference type="EMBL" id="GII49985.1"/>
    </source>
</evidence>
<comment type="similarity">
    <text evidence="5">Belongs to the protein kinase superfamily. STE Ser/Thr protein kinase family. MAP kinase kinase subfamily.</text>
</comment>
<comment type="catalytic activity">
    <reaction evidence="8">
        <text>L-threonyl-[protein] + ATP = O-phospho-L-threonyl-[protein] + ADP + H(+)</text>
        <dbReference type="Rhea" id="RHEA:46608"/>
        <dbReference type="Rhea" id="RHEA-COMP:11060"/>
        <dbReference type="Rhea" id="RHEA-COMP:11605"/>
        <dbReference type="ChEBI" id="CHEBI:15378"/>
        <dbReference type="ChEBI" id="CHEBI:30013"/>
        <dbReference type="ChEBI" id="CHEBI:30616"/>
        <dbReference type="ChEBI" id="CHEBI:61977"/>
        <dbReference type="ChEBI" id="CHEBI:456216"/>
        <dbReference type="EC" id="2.7.12.2"/>
    </reaction>
</comment>
<dbReference type="AlphaFoldDB" id="A0A8J3XR99"/>
<comment type="catalytic activity">
    <reaction evidence="9">
        <text>L-tyrosyl-[protein] + ATP = O-phospho-L-tyrosyl-[protein] + ADP + H(+)</text>
        <dbReference type="Rhea" id="RHEA:10596"/>
        <dbReference type="Rhea" id="RHEA-COMP:10136"/>
        <dbReference type="Rhea" id="RHEA-COMP:20101"/>
        <dbReference type="ChEBI" id="CHEBI:15378"/>
        <dbReference type="ChEBI" id="CHEBI:30616"/>
        <dbReference type="ChEBI" id="CHEBI:46858"/>
        <dbReference type="ChEBI" id="CHEBI:61978"/>
        <dbReference type="ChEBI" id="CHEBI:456216"/>
        <dbReference type="EC" id="2.7.12.2"/>
    </reaction>
</comment>
<dbReference type="InterPro" id="IPR011009">
    <property type="entry name" value="Kinase-like_dom_sf"/>
</dbReference>
<evidence type="ECO:0000256" key="4">
    <source>
        <dbReference type="ARBA" id="ARBA00022840"/>
    </source>
</evidence>
<dbReference type="InterPro" id="IPR000719">
    <property type="entry name" value="Prot_kinase_dom"/>
</dbReference>
<dbReference type="GO" id="GO:0004672">
    <property type="term" value="F:protein kinase activity"/>
    <property type="evidence" value="ECO:0007669"/>
    <property type="project" value="InterPro"/>
</dbReference>
<dbReference type="GO" id="GO:0005524">
    <property type="term" value="F:ATP binding"/>
    <property type="evidence" value="ECO:0007669"/>
    <property type="project" value="UniProtKB-UniRule"/>
</dbReference>
<keyword evidence="1" id="KW-0808">Transferase</keyword>
<dbReference type="RefSeq" id="WP_203979492.1">
    <property type="nucleotide sequence ID" value="NZ_BAAAKY010000004.1"/>
</dbReference>
<dbReference type="PROSITE" id="PS00107">
    <property type="entry name" value="PROTEIN_KINASE_ATP"/>
    <property type="match status" value="1"/>
</dbReference>